<keyword evidence="11" id="KW-1185">Reference proteome</keyword>
<feature type="transmembrane region" description="Helical" evidence="7">
    <location>
        <begin position="21"/>
        <end position="38"/>
    </location>
</feature>
<dbReference type="PANTHER" id="PTHR43394:SF1">
    <property type="entry name" value="ATP-BINDING CASSETTE SUB-FAMILY B MEMBER 10, MITOCHONDRIAL"/>
    <property type="match status" value="1"/>
</dbReference>
<protein>
    <submittedName>
        <fullName evidence="10">ABC transporter transmembrane domain-containing protein</fullName>
    </submittedName>
</protein>
<dbReference type="SUPFAM" id="SSF52540">
    <property type="entry name" value="P-loop containing nucleoside triphosphate hydrolases"/>
    <property type="match status" value="1"/>
</dbReference>
<feature type="transmembrane region" description="Helical" evidence="7">
    <location>
        <begin position="150"/>
        <end position="168"/>
    </location>
</feature>
<evidence type="ECO:0000313" key="11">
    <source>
        <dbReference type="Proteomes" id="UP001470809"/>
    </source>
</evidence>
<evidence type="ECO:0000256" key="1">
    <source>
        <dbReference type="ARBA" id="ARBA00004651"/>
    </source>
</evidence>
<dbReference type="Pfam" id="PF00664">
    <property type="entry name" value="ABC_membrane"/>
    <property type="match status" value="1"/>
</dbReference>
<feature type="transmembrane region" description="Helical" evidence="7">
    <location>
        <begin position="127"/>
        <end position="144"/>
    </location>
</feature>
<feature type="domain" description="ABC transporter" evidence="8">
    <location>
        <begin position="324"/>
        <end position="553"/>
    </location>
</feature>
<dbReference type="InterPro" id="IPR039421">
    <property type="entry name" value="Type_1_exporter"/>
</dbReference>
<dbReference type="InterPro" id="IPR003439">
    <property type="entry name" value="ABC_transporter-like_ATP-bd"/>
</dbReference>
<feature type="transmembrane region" description="Helical" evidence="7">
    <location>
        <begin position="50"/>
        <end position="67"/>
    </location>
</feature>
<dbReference type="PROSITE" id="PS50893">
    <property type="entry name" value="ABC_TRANSPORTER_2"/>
    <property type="match status" value="1"/>
</dbReference>
<dbReference type="InterPro" id="IPR027417">
    <property type="entry name" value="P-loop_NTPase"/>
</dbReference>
<keyword evidence="3" id="KW-0547">Nucleotide-binding</keyword>
<dbReference type="GO" id="GO:0016887">
    <property type="term" value="F:ATP hydrolysis activity"/>
    <property type="evidence" value="ECO:0007669"/>
    <property type="project" value="InterPro"/>
</dbReference>
<dbReference type="InterPro" id="IPR003593">
    <property type="entry name" value="AAA+_ATPase"/>
</dbReference>
<evidence type="ECO:0000256" key="2">
    <source>
        <dbReference type="ARBA" id="ARBA00022692"/>
    </source>
</evidence>
<dbReference type="SMART" id="SM00382">
    <property type="entry name" value="AAA"/>
    <property type="match status" value="1"/>
</dbReference>
<keyword evidence="5 7" id="KW-1133">Transmembrane helix</keyword>
<evidence type="ECO:0000256" key="7">
    <source>
        <dbReference type="SAM" id="Phobius"/>
    </source>
</evidence>
<dbReference type="AlphaFoldDB" id="A0AAN0NL34"/>
<dbReference type="InterPro" id="IPR011527">
    <property type="entry name" value="ABC1_TM_dom"/>
</dbReference>
<evidence type="ECO:0000256" key="4">
    <source>
        <dbReference type="ARBA" id="ARBA00022840"/>
    </source>
</evidence>
<evidence type="ECO:0000256" key="6">
    <source>
        <dbReference type="ARBA" id="ARBA00023136"/>
    </source>
</evidence>
<sequence>MKLQEDMRRLRRNPHIVAGSLAINLLGLALPLMMIQIYDRIIPRQGYETLTVLMLGLFGAALAEFCLRVARGHLVALASVRFESFAYTTAYQRLLQFGSLQDSIDQGTQHDRMESINRVRQHHGSDAATALLDIPFIAIFVTVMTLISPVMGAAICAFAAISLCIVWIQRRKILRDSLERQDRDRRRHSFLMETLEGIEMIKGLGIEPLMQRRYEKLMSVSAFMTHQISGRINFSQGVTAAIGLMAPVFMSGIGSVLVISGQMSIGGLAATVLLTGRVIQPTLRIEALLAGERDTRRSEQDVNDLLLTPMVHTGEMVIPRVDEIALDDVSLAPGNDGKYVFRNATARLRRGDCVLLAGNEGAGRSLLLALLAGHVAPTDGTVRINDIPLPDIHSAILADRIALLSADHTLLEGTLLENMTAFEPAKYSDAAFALASELGIREFILQHSDGLSLRVAARTETSLPKSIHDGILLISGLVRSPDIILFDEANAGLDRATDLRMIEILRQRIPDAITVMVTHRPSYMALANRTFTLNDGVLREKTLTASPPKARVAS</sequence>
<organism evidence="10 11">
    <name type="scientific">Yoonia rhodophyticola</name>
    <dbReference type="NCBI Taxonomy" id="3137370"/>
    <lineage>
        <taxon>Bacteria</taxon>
        <taxon>Pseudomonadati</taxon>
        <taxon>Pseudomonadota</taxon>
        <taxon>Alphaproteobacteria</taxon>
        <taxon>Rhodobacterales</taxon>
        <taxon>Paracoccaceae</taxon>
        <taxon>Yoonia</taxon>
    </lineage>
</organism>
<dbReference type="EMBL" id="CP151767">
    <property type="protein sequence ID" value="WZU68160.1"/>
    <property type="molecule type" value="Genomic_DNA"/>
</dbReference>
<dbReference type="GO" id="GO:0005524">
    <property type="term" value="F:ATP binding"/>
    <property type="evidence" value="ECO:0007669"/>
    <property type="project" value="UniProtKB-KW"/>
</dbReference>
<dbReference type="RefSeq" id="WP_342077453.1">
    <property type="nucleotide sequence ID" value="NZ_CP151767.2"/>
</dbReference>
<keyword evidence="2 7" id="KW-0812">Transmembrane</keyword>
<dbReference type="PROSITE" id="PS50929">
    <property type="entry name" value="ABC_TM1F"/>
    <property type="match status" value="1"/>
</dbReference>
<keyword evidence="6 7" id="KW-0472">Membrane</keyword>
<keyword evidence="4" id="KW-0067">ATP-binding</keyword>
<dbReference type="Gene3D" id="1.20.1560.10">
    <property type="entry name" value="ABC transporter type 1, transmembrane domain"/>
    <property type="match status" value="1"/>
</dbReference>
<dbReference type="GO" id="GO:0005886">
    <property type="term" value="C:plasma membrane"/>
    <property type="evidence" value="ECO:0007669"/>
    <property type="project" value="UniProtKB-SubCell"/>
</dbReference>
<dbReference type="PANTHER" id="PTHR43394">
    <property type="entry name" value="ATP-DEPENDENT PERMEASE MDL1, MITOCHONDRIAL"/>
    <property type="match status" value="1"/>
</dbReference>
<evidence type="ECO:0000259" key="8">
    <source>
        <dbReference type="PROSITE" id="PS50893"/>
    </source>
</evidence>
<comment type="subcellular location">
    <subcellularLocation>
        <location evidence="1">Cell membrane</location>
        <topology evidence="1">Multi-pass membrane protein</topology>
    </subcellularLocation>
</comment>
<proteinExistence type="predicted"/>
<dbReference type="Proteomes" id="UP001470809">
    <property type="component" value="Chromosome"/>
</dbReference>
<reference evidence="10" key="1">
    <citation type="submission" date="2024-08" db="EMBL/GenBank/DDBJ databases">
        <title>Phylogenomic analyses of a clade within the roseobacter group suggest taxonomic reassignments of species of the genera Aestuariivita, Citreicella, Loktanella, Nautella, Pelagibaca, Ruegeria, Thalassobius, Thiobacimonas and Tropicibacter, and the proposal o.</title>
        <authorList>
            <person name="Jeon C.O."/>
        </authorList>
    </citation>
    <scope>NUCLEOTIDE SEQUENCE</scope>
    <source>
        <strain evidence="10">SS1-5</strain>
    </source>
</reference>
<feature type="transmembrane region" description="Helical" evidence="7">
    <location>
        <begin position="238"/>
        <end position="259"/>
    </location>
</feature>
<dbReference type="Gene3D" id="3.40.50.300">
    <property type="entry name" value="P-loop containing nucleotide triphosphate hydrolases"/>
    <property type="match status" value="1"/>
</dbReference>
<evidence type="ECO:0000313" key="10">
    <source>
        <dbReference type="EMBL" id="WZU68160.1"/>
    </source>
</evidence>
<dbReference type="GO" id="GO:0015421">
    <property type="term" value="F:ABC-type oligopeptide transporter activity"/>
    <property type="evidence" value="ECO:0007669"/>
    <property type="project" value="TreeGrafter"/>
</dbReference>
<accession>A0AAN0NL34</accession>
<dbReference type="SUPFAM" id="SSF90123">
    <property type="entry name" value="ABC transporter transmembrane region"/>
    <property type="match status" value="1"/>
</dbReference>
<dbReference type="InterPro" id="IPR036640">
    <property type="entry name" value="ABC1_TM_sf"/>
</dbReference>
<feature type="domain" description="ABC transmembrane type-1" evidence="9">
    <location>
        <begin position="16"/>
        <end position="285"/>
    </location>
</feature>
<evidence type="ECO:0000259" key="9">
    <source>
        <dbReference type="PROSITE" id="PS50929"/>
    </source>
</evidence>
<dbReference type="KEGG" id="yrh:AABB31_04295"/>
<gene>
    <name evidence="10" type="ORF">AABB31_04295</name>
</gene>
<name>A0AAN0NL34_9RHOB</name>
<evidence type="ECO:0000256" key="5">
    <source>
        <dbReference type="ARBA" id="ARBA00022989"/>
    </source>
</evidence>
<dbReference type="Pfam" id="PF00005">
    <property type="entry name" value="ABC_tran"/>
    <property type="match status" value="1"/>
</dbReference>
<evidence type="ECO:0000256" key="3">
    <source>
        <dbReference type="ARBA" id="ARBA00022741"/>
    </source>
</evidence>